<proteinExistence type="predicted"/>
<keyword evidence="2" id="KW-1185">Reference proteome</keyword>
<name>A0A9D4LH56_DREPO</name>
<dbReference type="AlphaFoldDB" id="A0A9D4LH56"/>
<protein>
    <submittedName>
        <fullName evidence="1">Uncharacterized protein</fullName>
    </submittedName>
</protein>
<reference evidence="1" key="1">
    <citation type="journal article" date="2019" name="bioRxiv">
        <title>The Genome of the Zebra Mussel, Dreissena polymorpha: A Resource for Invasive Species Research.</title>
        <authorList>
            <person name="McCartney M.A."/>
            <person name="Auch B."/>
            <person name="Kono T."/>
            <person name="Mallez S."/>
            <person name="Zhang Y."/>
            <person name="Obille A."/>
            <person name="Becker A."/>
            <person name="Abrahante J.E."/>
            <person name="Garbe J."/>
            <person name="Badalamenti J.P."/>
            <person name="Herman A."/>
            <person name="Mangelson H."/>
            <person name="Liachko I."/>
            <person name="Sullivan S."/>
            <person name="Sone E.D."/>
            <person name="Koren S."/>
            <person name="Silverstein K.A.T."/>
            <person name="Beckman K.B."/>
            <person name="Gohl D.M."/>
        </authorList>
    </citation>
    <scope>NUCLEOTIDE SEQUENCE</scope>
    <source>
        <strain evidence="1">Duluth1</strain>
        <tissue evidence="1">Whole animal</tissue>
    </source>
</reference>
<evidence type="ECO:0000313" key="2">
    <source>
        <dbReference type="Proteomes" id="UP000828390"/>
    </source>
</evidence>
<sequence>MVIVRMRIVVSLHSRKTDGGSEGSSEKDEWGGLWAAGTGWYFEGPMKIMEVSQDDGTQYAQHAGETVLWFGSTACGGIKPVIKDQLYRKNGAIFSVISLCRRKVKPGR</sequence>
<comment type="caution">
    <text evidence="1">The sequence shown here is derived from an EMBL/GenBank/DDBJ whole genome shotgun (WGS) entry which is preliminary data.</text>
</comment>
<dbReference type="EMBL" id="JAIWYP010000003">
    <property type="protein sequence ID" value="KAH3857719.1"/>
    <property type="molecule type" value="Genomic_DNA"/>
</dbReference>
<accession>A0A9D4LH56</accession>
<dbReference type="Proteomes" id="UP000828390">
    <property type="component" value="Unassembled WGS sequence"/>
</dbReference>
<organism evidence="1 2">
    <name type="scientific">Dreissena polymorpha</name>
    <name type="common">Zebra mussel</name>
    <name type="synonym">Mytilus polymorpha</name>
    <dbReference type="NCBI Taxonomy" id="45954"/>
    <lineage>
        <taxon>Eukaryota</taxon>
        <taxon>Metazoa</taxon>
        <taxon>Spiralia</taxon>
        <taxon>Lophotrochozoa</taxon>
        <taxon>Mollusca</taxon>
        <taxon>Bivalvia</taxon>
        <taxon>Autobranchia</taxon>
        <taxon>Heteroconchia</taxon>
        <taxon>Euheterodonta</taxon>
        <taxon>Imparidentia</taxon>
        <taxon>Neoheterodontei</taxon>
        <taxon>Myida</taxon>
        <taxon>Dreissenoidea</taxon>
        <taxon>Dreissenidae</taxon>
        <taxon>Dreissena</taxon>
    </lineage>
</organism>
<evidence type="ECO:0000313" key="1">
    <source>
        <dbReference type="EMBL" id="KAH3857719.1"/>
    </source>
</evidence>
<reference evidence="1" key="2">
    <citation type="submission" date="2020-11" db="EMBL/GenBank/DDBJ databases">
        <authorList>
            <person name="McCartney M.A."/>
            <person name="Auch B."/>
            <person name="Kono T."/>
            <person name="Mallez S."/>
            <person name="Becker A."/>
            <person name="Gohl D.M."/>
            <person name="Silverstein K.A.T."/>
            <person name="Koren S."/>
            <person name="Bechman K.B."/>
            <person name="Herman A."/>
            <person name="Abrahante J.E."/>
            <person name="Garbe J."/>
        </authorList>
    </citation>
    <scope>NUCLEOTIDE SEQUENCE</scope>
    <source>
        <strain evidence="1">Duluth1</strain>
        <tissue evidence="1">Whole animal</tissue>
    </source>
</reference>
<gene>
    <name evidence="1" type="ORF">DPMN_100332</name>
</gene>